<proteinExistence type="predicted"/>
<gene>
    <name evidence="1" type="ORF">PMAYCL1PPCAC_08645</name>
</gene>
<evidence type="ECO:0000313" key="1">
    <source>
        <dbReference type="EMBL" id="GMR38450.1"/>
    </source>
</evidence>
<feature type="non-terminal residue" evidence="1">
    <location>
        <position position="1"/>
    </location>
</feature>
<dbReference type="Proteomes" id="UP001328107">
    <property type="component" value="Unassembled WGS sequence"/>
</dbReference>
<protein>
    <submittedName>
        <fullName evidence="1">Uncharacterized protein</fullName>
    </submittedName>
</protein>
<name>A0AAN5CBP9_9BILA</name>
<evidence type="ECO:0000313" key="2">
    <source>
        <dbReference type="Proteomes" id="UP001328107"/>
    </source>
</evidence>
<reference evidence="2" key="1">
    <citation type="submission" date="2022-10" db="EMBL/GenBank/DDBJ databases">
        <title>Genome assembly of Pristionchus species.</title>
        <authorList>
            <person name="Yoshida K."/>
            <person name="Sommer R.J."/>
        </authorList>
    </citation>
    <scope>NUCLEOTIDE SEQUENCE [LARGE SCALE GENOMIC DNA]</scope>
    <source>
        <strain evidence="2">RS5460</strain>
    </source>
</reference>
<keyword evidence="2" id="KW-1185">Reference proteome</keyword>
<organism evidence="1 2">
    <name type="scientific">Pristionchus mayeri</name>
    <dbReference type="NCBI Taxonomy" id="1317129"/>
    <lineage>
        <taxon>Eukaryota</taxon>
        <taxon>Metazoa</taxon>
        <taxon>Ecdysozoa</taxon>
        <taxon>Nematoda</taxon>
        <taxon>Chromadorea</taxon>
        <taxon>Rhabditida</taxon>
        <taxon>Rhabditina</taxon>
        <taxon>Diplogasteromorpha</taxon>
        <taxon>Diplogasteroidea</taxon>
        <taxon>Neodiplogasteridae</taxon>
        <taxon>Pristionchus</taxon>
    </lineage>
</organism>
<comment type="caution">
    <text evidence="1">The sequence shown here is derived from an EMBL/GenBank/DDBJ whole genome shotgun (WGS) entry which is preliminary data.</text>
</comment>
<sequence length="97" mass="11259">QMQYESNVLRCANPKHHLLYDDKLGFKHEAKMLICREEWITDEGDSTGYSKYEIIPAMCENRTNIQYGCNAKLIKGYNETMMKYESNVLTCANPSII</sequence>
<accession>A0AAN5CBP9</accession>
<dbReference type="AlphaFoldDB" id="A0AAN5CBP9"/>
<dbReference type="EMBL" id="BTRK01000002">
    <property type="protein sequence ID" value="GMR38450.1"/>
    <property type="molecule type" value="Genomic_DNA"/>
</dbReference>